<evidence type="ECO:0000313" key="7">
    <source>
        <dbReference type="EMBL" id="KAB1650367.1"/>
    </source>
</evidence>
<dbReference type="GO" id="GO:0042597">
    <property type="term" value="C:periplasmic space"/>
    <property type="evidence" value="ECO:0007669"/>
    <property type="project" value="UniProtKB-ARBA"/>
</dbReference>
<dbReference type="InterPro" id="IPR000914">
    <property type="entry name" value="SBP_5_dom"/>
</dbReference>
<dbReference type="GO" id="GO:0015833">
    <property type="term" value="P:peptide transport"/>
    <property type="evidence" value="ECO:0007669"/>
    <property type="project" value="TreeGrafter"/>
</dbReference>
<evidence type="ECO:0000313" key="8">
    <source>
        <dbReference type="Proteomes" id="UP000431744"/>
    </source>
</evidence>
<dbReference type="InterPro" id="IPR039424">
    <property type="entry name" value="SBP_5"/>
</dbReference>
<organism evidence="7 8">
    <name type="scientific">Pseudoclavibacter endophyticus</name>
    <dbReference type="NCBI Taxonomy" id="1778590"/>
    <lineage>
        <taxon>Bacteria</taxon>
        <taxon>Bacillati</taxon>
        <taxon>Actinomycetota</taxon>
        <taxon>Actinomycetes</taxon>
        <taxon>Micrococcales</taxon>
        <taxon>Microbacteriaceae</taxon>
        <taxon>Pseudoclavibacter</taxon>
    </lineage>
</organism>
<dbReference type="Gene3D" id="3.10.105.10">
    <property type="entry name" value="Dipeptide-binding Protein, Domain 3"/>
    <property type="match status" value="1"/>
</dbReference>
<evidence type="ECO:0000256" key="3">
    <source>
        <dbReference type="ARBA" id="ARBA00022448"/>
    </source>
</evidence>
<comment type="similarity">
    <text evidence="2">Belongs to the bacterial solute-binding protein 5 family.</text>
</comment>
<dbReference type="GO" id="GO:0043190">
    <property type="term" value="C:ATP-binding cassette (ABC) transporter complex"/>
    <property type="evidence" value="ECO:0007669"/>
    <property type="project" value="InterPro"/>
</dbReference>
<keyword evidence="8" id="KW-1185">Reference proteome</keyword>
<dbReference type="GO" id="GO:0030313">
    <property type="term" value="C:cell envelope"/>
    <property type="evidence" value="ECO:0007669"/>
    <property type="project" value="UniProtKB-SubCell"/>
</dbReference>
<evidence type="ECO:0000256" key="1">
    <source>
        <dbReference type="ARBA" id="ARBA00004196"/>
    </source>
</evidence>
<protein>
    <submittedName>
        <fullName evidence="7">ABC transporter substrate-binding protein</fullName>
    </submittedName>
</protein>
<dbReference type="InterPro" id="IPR030678">
    <property type="entry name" value="Peptide/Ni-bd"/>
</dbReference>
<dbReference type="Proteomes" id="UP000431744">
    <property type="component" value="Unassembled WGS sequence"/>
</dbReference>
<dbReference type="PROSITE" id="PS51257">
    <property type="entry name" value="PROKAR_LIPOPROTEIN"/>
    <property type="match status" value="1"/>
</dbReference>
<reference evidence="7 8" key="1">
    <citation type="submission" date="2019-09" db="EMBL/GenBank/DDBJ databases">
        <title>Phylogeny of genus Pseudoclavibacter and closely related genus.</title>
        <authorList>
            <person name="Li Y."/>
        </authorList>
    </citation>
    <scope>NUCLEOTIDE SEQUENCE [LARGE SCALE GENOMIC DNA]</scope>
    <source>
        <strain evidence="7 8">EGI 60007</strain>
    </source>
</reference>
<comment type="caution">
    <text evidence="7">The sequence shown here is derived from an EMBL/GenBank/DDBJ whole genome shotgun (WGS) entry which is preliminary data.</text>
</comment>
<dbReference type="AlphaFoldDB" id="A0A6H9WU27"/>
<dbReference type="GO" id="GO:1904680">
    <property type="term" value="F:peptide transmembrane transporter activity"/>
    <property type="evidence" value="ECO:0007669"/>
    <property type="project" value="TreeGrafter"/>
</dbReference>
<keyword evidence="4 5" id="KW-0732">Signal</keyword>
<comment type="subcellular location">
    <subcellularLocation>
        <location evidence="1">Cell envelope</location>
    </subcellularLocation>
</comment>
<name>A0A6H9WU27_9MICO</name>
<dbReference type="PANTHER" id="PTHR30290">
    <property type="entry name" value="PERIPLASMIC BINDING COMPONENT OF ABC TRANSPORTER"/>
    <property type="match status" value="1"/>
</dbReference>
<feature type="domain" description="Solute-binding protein family 5" evidence="6">
    <location>
        <begin position="84"/>
        <end position="418"/>
    </location>
</feature>
<dbReference type="PIRSF" id="PIRSF002741">
    <property type="entry name" value="MppA"/>
    <property type="match status" value="1"/>
</dbReference>
<keyword evidence="3" id="KW-0813">Transport</keyword>
<dbReference type="Pfam" id="PF00496">
    <property type="entry name" value="SBP_bac_5"/>
    <property type="match status" value="1"/>
</dbReference>
<dbReference type="OrthoDB" id="9803988at2"/>
<gene>
    <name evidence="7" type="ORF">F8O04_09355</name>
</gene>
<feature type="chain" id="PRO_5039465841" evidence="5">
    <location>
        <begin position="22"/>
        <end position="513"/>
    </location>
</feature>
<dbReference type="EMBL" id="WBJY01000001">
    <property type="protein sequence ID" value="KAB1650367.1"/>
    <property type="molecule type" value="Genomic_DNA"/>
</dbReference>
<evidence type="ECO:0000256" key="4">
    <source>
        <dbReference type="ARBA" id="ARBA00022729"/>
    </source>
</evidence>
<feature type="signal peptide" evidence="5">
    <location>
        <begin position="1"/>
        <end position="21"/>
    </location>
</feature>
<evidence type="ECO:0000256" key="5">
    <source>
        <dbReference type="SAM" id="SignalP"/>
    </source>
</evidence>
<dbReference type="Gene3D" id="3.40.190.10">
    <property type="entry name" value="Periplasmic binding protein-like II"/>
    <property type="match status" value="1"/>
</dbReference>
<evidence type="ECO:0000256" key="2">
    <source>
        <dbReference type="ARBA" id="ARBA00005695"/>
    </source>
</evidence>
<dbReference type="PANTHER" id="PTHR30290:SF10">
    <property type="entry name" value="PERIPLASMIC OLIGOPEPTIDE-BINDING PROTEIN-RELATED"/>
    <property type="match status" value="1"/>
</dbReference>
<dbReference type="SUPFAM" id="SSF53850">
    <property type="entry name" value="Periplasmic binding protein-like II"/>
    <property type="match status" value="1"/>
</dbReference>
<sequence length="513" mass="55477">MRSRRTLGVLAALAAASLALTACGGGAATDTDDGGAPASAPLLRLGSMLELQSWDPAQANEGHFSPLYQSVYDTLLKREPDGSLAPMLAEDWAVSDDDLGLTLTLREDVVFTDGEVFDSAAVKANVEHFQAGNGPFASSLAAVESVETPDDSTVVLRLSEPDPSLPFVLSEAGGYMASPAALDDPALATMPVGSGPYTLDATNTVTGSKITMVRNPDYWGDDLPYDMIEFHVMTDETARLNALRSGQVDAAVFNRAAAAIEAEAAGLHSEPYTNNWVGLLLFDRDGAILPELADARVREALALAVDSASILEVVELGKGEPTSQTFGPLSTGYFEELDSTYEYDPERAEELLAEAGAQDLAITLPVSSAFDPSIYDAIIQNWEDIGISVSRHQWGPGEAIPSMQQGDFPIALMRLGQRESWRHIQFLVAPDAPWNPMHSSTPELEELIRTAQYGDEAERDQAAKDINQYLVDEVWFVPMFRVVNHFYWNDTVSVEQQLDQPVPSIYNYAPAGN</sequence>
<accession>A0A6H9WU27</accession>
<evidence type="ECO:0000259" key="6">
    <source>
        <dbReference type="Pfam" id="PF00496"/>
    </source>
</evidence>
<proteinExistence type="inferred from homology"/>